<keyword evidence="2" id="KW-1185">Reference proteome</keyword>
<protein>
    <submittedName>
        <fullName evidence="3">Uncharacterized protein</fullName>
    </submittedName>
</protein>
<accession>A0A914UH67</accession>
<keyword evidence="1" id="KW-1133">Transmembrane helix</keyword>
<organism evidence="2 3">
    <name type="scientific">Plectus sambesii</name>
    <dbReference type="NCBI Taxonomy" id="2011161"/>
    <lineage>
        <taxon>Eukaryota</taxon>
        <taxon>Metazoa</taxon>
        <taxon>Ecdysozoa</taxon>
        <taxon>Nematoda</taxon>
        <taxon>Chromadorea</taxon>
        <taxon>Plectida</taxon>
        <taxon>Plectina</taxon>
        <taxon>Plectoidea</taxon>
        <taxon>Plectidae</taxon>
        <taxon>Plectus</taxon>
    </lineage>
</organism>
<keyword evidence="1" id="KW-0812">Transmembrane</keyword>
<proteinExistence type="predicted"/>
<feature type="transmembrane region" description="Helical" evidence="1">
    <location>
        <begin position="54"/>
        <end position="75"/>
    </location>
</feature>
<evidence type="ECO:0000313" key="2">
    <source>
        <dbReference type="Proteomes" id="UP000887566"/>
    </source>
</evidence>
<dbReference type="WBParaSite" id="PSAMB.scaffold1016size37123.g10407.t1">
    <property type="protein sequence ID" value="PSAMB.scaffold1016size37123.g10407.t1"/>
    <property type="gene ID" value="PSAMB.scaffold1016size37123.g10407"/>
</dbReference>
<keyword evidence="1" id="KW-0472">Membrane</keyword>
<dbReference type="Proteomes" id="UP000887566">
    <property type="component" value="Unplaced"/>
</dbReference>
<evidence type="ECO:0000256" key="1">
    <source>
        <dbReference type="SAM" id="Phobius"/>
    </source>
</evidence>
<name>A0A914UH67_9BILA</name>
<sequence>MTVFAQHTGAPRVRTQLSFACLAAGHALLADEGPLLVSLVGARPSSPPGPDPPAVLLAVSSIAPVVLLCVVYRWFERARTSSQETRTLGEARRRRRPYSSRFILPVIVV</sequence>
<evidence type="ECO:0000313" key="3">
    <source>
        <dbReference type="WBParaSite" id="PSAMB.scaffold1016size37123.g10407.t1"/>
    </source>
</evidence>
<dbReference type="AlphaFoldDB" id="A0A914UH67"/>
<reference evidence="3" key="1">
    <citation type="submission" date="2022-11" db="UniProtKB">
        <authorList>
            <consortium name="WormBaseParasite"/>
        </authorList>
    </citation>
    <scope>IDENTIFICATION</scope>
</reference>